<dbReference type="Pfam" id="PF00196">
    <property type="entry name" value="GerE"/>
    <property type="match status" value="1"/>
</dbReference>
<dbReference type="SMART" id="SM00448">
    <property type="entry name" value="REC"/>
    <property type="match status" value="1"/>
</dbReference>
<evidence type="ECO:0000256" key="2">
    <source>
        <dbReference type="ARBA" id="ARBA00023125"/>
    </source>
</evidence>
<dbReference type="CDD" id="cd17535">
    <property type="entry name" value="REC_NarL-like"/>
    <property type="match status" value="1"/>
</dbReference>
<evidence type="ECO:0000313" key="6">
    <source>
        <dbReference type="Proteomes" id="UP000241964"/>
    </source>
</evidence>
<dbReference type="SUPFAM" id="SSF52172">
    <property type="entry name" value="CheY-like"/>
    <property type="match status" value="1"/>
</dbReference>
<keyword evidence="6" id="KW-1185">Reference proteome</keyword>
<dbReference type="PANTHER" id="PTHR45566:SF1">
    <property type="entry name" value="HTH-TYPE TRANSCRIPTIONAL REGULATOR YHJB-RELATED"/>
    <property type="match status" value="1"/>
</dbReference>
<gene>
    <name evidence="5" type="ORF">CLV60_113238</name>
</gene>
<evidence type="ECO:0000256" key="1">
    <source>
        <dbReference type="ARBA" id="ARBA00022553"/>
    </source>
</evidence>
<proteinExistence type="predicted"/>
<organism evidence="5 6">
    <name type="scientific">Dyadobacter jiangsuensis</name>
    <dbReference type="NCBI Taxonomy" id="1591085"/>
    <lineage>
        <taxon>Bacteria</taxon>
        <taxon>Pseudomonadati</taxon>
        <taxon>Bacteroidota</taxon>
        <taxon>Cytophagia</taxon>
        <taxon>Cytophagales</taxon>
        <taxon>Spirosomataceae</taxon>
        <taxon>Dyadobacter</taxon>
    </lineage>
</organism>
<dbReference type="RefSeq" id="WP_106598140.1">
    <property type="nucleotide sequence ID" value="NZ_PYAS01000013.1"/>
</dbReference>
<dbReference type="Gene3D" id="3.40.50.2300">
    <property type="match status" value="1"/>
</dbReference>
<evidence type="ECO:0000313" key="5">
    <source>
        <dbReference type="EMBL" id="PSL24813.1"/>
    </source>
</evidence>
<comment type="caution">
    <text evidence="3">Lacks conserved residue(s) required for the propagation of feature annotation.</text>
</comment>
<accession>A0A2P8FSW4</accession>
<sequence length="238" mass="26849">MRIALIDSHQIFTEALRINLINSLPAIESIDHYSSIQAFTAQIRDTSPTLVITELCFNGKYDKGVDAIFRLTDKSTKIIVLTSLNDDWLIRSYMRLGAKAFLTKTCMSQELFTAIAQVQKGNLFLSEDVQNILSAGITTGAPSVDYLSSIERAILEALSREEPPKAIATQLKISMIELKYHRRMLMERFNMKHFADLVDLTRKPGFLKSETTENRPDTGARGGKPVIRFPHKEVAMRV</sequence>
<dbReference type="OrthoDB" id="651456at2"/>
<dbReference type="InterPro" id="IPR016032">
    <property type="entry name" value="Sig_transdc_resp-reg_C-effctor"/>
</dbReference>
<dbReference type="PANTHER" id="PTHR45566">
    <property type="entry name" value="HTH-TYPE TRANSCRIPTIONAL REGULATOR YHJB-RELATED"/>
    <property type="match status" value="1"/>
</dbReference>
<comment type="caution">
    <text evidence="5">The sequence shown here is derived from an EMBL/GenBank/DDBJ whole genome shotgun (WGS) entry which is preliminary data.</text>
</comment>
<dbReference type="InterPro" id="IPR051015">
    <property type="entry name" value="EvgA-like"/>
</dbReference>
<dbReference type="Pfam" id="PF00072">
    <property type="entry name" value="Response_reg"/>
    <property type="match status" value="1"/>
</dbReference>
<protein>
    <submittedName>
        <fullName evidence="5">DNA-binding NarL/FixJ family response regulator</fullName>
    </submittedName>
</protein>
<dbReference type="AlphaFoldDB" id="A0A2P8FSW4"/>
<dbReference type="InterPro" id="IPR001789">
    <property type="entry name" value="Sig_transdc_resp-reg_receiver"/>
</dbReference>
<dbReference type="EMBL" id="PYAS01000013">
    <property type="protein sequence ID" value="PSL24813.1"/>
    <property type="molecule type" value="Genomic_DNA"/>
</dbReference>
<dbReference type="InterPro" id="IPR058245">
    <property type="entry name" value="NreC/VraR/RcsB-like_REC"/>
</dbReference>
<evidence type="ECO:0000259" key="4">
    <source>
        <dbReference type="PROSITE" id="PS50110"/>
    </source>
</evidence>
<dbReference type="InterPro" id="IPR011006">
    <property type="entry name" value="CheY-like_superfamily"/>
</dbReference>
<name>A0A2P8FSW4_9BACT</name>
<evidence type="ECO:0000256" key="3">
    <source>
        <dbReference type="PROSITE-ProRule" id="PRU00169"/>
    </source>
</evidence>
<dbReference type="GO" id="GO:0006355">
    <property type="term" value="P:regulation of DNA-templated transcription"/>
    <property type="evidence" value="ECO:0007669"/>
    <property type="project" value="InterPro"/>
</dbReference>
<keyword evidence="1" id="KW-0597">Phosphoprotein</keyword>
<dbReference type="PROSITE" id="PS50110">
    <property type="entry name" value="RESPONSE_REGULATORY"/>
    <property type="match status" value="1"/>
</dbReference>
<dbReference type="GO" id="GO:0000160">
    <property type="term" value="P:phosphorelay signal transduction system"/>
    <property type="evidence" value="ECO:0007669"/>
    <property type="project" value="InterPro"/>
</dbReference>
<feature type="domain" description="Response regulatory" evidence="4">
    <location>
        <begin position="2"/>
        <end position="119"/>
    </location>
</feature>
<dbReference type="InterPro" id="IPR000792">
    <property type="entry name" value="Tscrpt_reg_LuxR_C"/>
</dbReference>
<dbReference type="Proteomes" id="UP000241964">
    <property type="component" value="Unassembled WGS sequence"/>
</dbReference>
<dbReference type="SUPFAM" id="SSF46894">
    <property type="entry name" value="C-terminal effector domain of the bipartite response regulators"/>
    <property type="match status" value="1"/>
</dbReference>
<keyword evidence="2 5" id="KW-0238">DNA-binding</keyword>
<dbReference type="GO" id="GO:0003677">
    <property type="term" value="F:DNA binding"/>
    <property type="evidence" value="ECO:0007669"/>
    <property type="project" value="UniProtKB-KW"/>
</dbReference>
<reference evidence="5 6" key="1">
    <citation type="submission" date="2018-03" db="EMBL/GenBank/DDBJ databases">
        <title>Genomic Encyclopedia of Archaeal and Bacterial Type Strains, Phase II (KMG-II): from individual species to whole genera.</title>
        <authorList>
            <person name="Goeker M."/>
        </authorList>
    </citation>
    <scope>NUCLEOTIDE SEQUENCE [LARGE SCALE GENOMIC DNA]</scope>
    <source>
        <strain evidence="5 6">DSM 29057</strain>
    </source>
</reference>